<proteinExistence type="inferred from homology"/>
<keyword evidence="14" id="KW-1185">Reference proteome</keyword>
<comment type="caution">
    <text evidence="13">The sequence shown here is derived from an EMBL/GenBank/DDBJ whole genome shotgun (WGS) entry which is preliminary data.</text>
</comment>
<evidence type="ECO:0000256" key="2">
    <source>
        <dbReference type="ARBA" id="ARBA00009935"/>
    </source>
</evidence>
<name>A0A917FH67_9HYPH</name>
<dbReference type="CDD" id="cd00717">
    <property type="entry name" value="URO-D"/>
    <property type="match status" value="1"/>
</dbReference>
<dbReference type="HAMAP" id="MF_00218">
    <property type="entry name" value="URO_D"/>
    <property type="match status" value="1"/>
</dbReference>
<sequence length="350" mass="38883">MGMSEPRAKASPFLNTLDGFAQPTPPLWMMRQAGRYLPEYREVRAKAGDFLTLCYNPEMAAEVTLQPIRRFGFDAAIIFSDILVVPHALGVDVRFEAGEGPRLETITTRDRIDNLRQLLDPAKVQPVYEAITRVAGELPDETALIGFCGAPWTVATYMVAGRGTDDQGPARMMALKDPDLFDALMDRLVEASIRHLGAQIDAGADAVQIFDTWAGVLDPEMFERWCIRPLRQIVNGLRQTHRNARIIAFPRGATLEALEQIADLKLNGIGIDWTVDRKAAKARLGDKVAIQGNLDPLRLIAGGPQLEEQILNIRRDFEGIPHIMNLGHGIKPETPIAHVEKLVEKAREKL</sequence>
<dbReference type="PANTHER" id="PTHR21091:SF169">
    <property type="entry name" value="UROPORPHYRINOGEN DECARBOXYLASE"/>
    <property type="match status" value="1"/>
</dbReference>
<keyword evidence="6 8" id="KW-0456">Lyase</keyword>
<dbReference type="InterPro" id="IPR006361">
    <property type="entry name" value="Uroporphyrinogen_deCO2ase_HemE"/>
</dbReference>
<keyword evidence="7 8" id="KW-0627">Porphyrin biosynthesis</keyword>
<reference evidence="13" key="1">
    <citation type="journal article" date="2014" name="Int. J. Syst. Evol. Microbiol.">
        <title>Complete genome sequence of Corynebacterium casei LMG S-19264T (=DSM 44701T), isolated from a smear-ripened cheese.</title>
        <authorList>
            <consortium name="US DOE Joint Genome Institute (JGI-PGF)"/>
            <person name="Walter F."/>
            <person name="Albersmeier A."/>
            <person name="Kalinowski J."/>
            <person name="Ruckert C."/>
        </authorList>
    </citation>
    <scope>NUCLEOTIDE SEQUENCE</scope>
    <source>
        <strain evidence="13">CCM 7897</strain>
    </source>
</reference>
<comment type="similarity">
    <text evidence="2 8 10">Belongs to the uroporphyrinogen decarboxylase family.</text>
</comment>
<dbReference type="Gene3D" id="3.20.20.210">
    <property type="match status" value="1"/>
</dbReference>
<evidence type="ECO:0000313" key="14">
    <source>
        <dbReference type="Proteomes" id="UP000606044"/>
    </source>
</evidence>
<dbReference type="FunFam" id="3.20.20.210:FF:000007">
    <property type="entry name" value="Uroporphyrinogen decarboxylase"/>
    <property type="match status" value="1"/>
</dbReference>
<evidence type="ECO:0000256" key="8">
    <source>
        <dbReference type="HAMAP-Rule" id="MF_00218"/>
    </source>
</evidence>
<dbReference type="AlphaFoldDB" id="A0A917FH67"/>
<evidence type="ECO:0000256" key="5">
    <source>
        <dbReference type="ARBA" id="ARBA00022793"/>
    </source>
</evidence>
<dbReference type="Pfam" id="PF01208">
    <property type="entry name" value="URO-D"/>
    <property type="match status" value="1"/>
</dbReference>
<evidence type="ECO:0000256" key="1">
    <source>
        <dbReference type="ARBA" id="ARBA00004804"/>
    </source>
</evidence>
<feature type="binding site" evidence="8">
    <location>
        <position position="328"/>
    </location>
    <ligand>
        <name>substrate</name>
    </ligand>
</feature>
<feature type="site" description="Transition state stabilizer" evidence="8">
    <location>
        <position position="81"/>
    </location>
</feature>
<feature type="domain" description="Uroporphyrinogen decarboxylase (URO-D)" evidence="11">
    <location>
        <begin position="26"/>
        <end position="35"/>
    </location>
</feature>
<feature type="binding site" evidence="8">
    <location>
        <position position="157"/>
    </location>
    <ligand>
        <name>substrate</name>
    </ligand>
</feature>
<accession>A0A917FH67</accession>
<dbReference type="EC" id="4.1.1.37" evidence="3 8"/>
<dbReference type="GO" id="GO:0004853">
    <property type="term" value="F:uroporphyrinogen decarboxylase activity"/>
    <property type="evidence" value="ECO:0007669"/>
    <property type="project" value="UniProtKB-UniRule"/>
</dbReference>
<comment type="catalytic activity">
    <reaction evidence="8 9">
        <text>uroporphyrinogen III + 4 H(+) = coproporphyrinogen III + 4 CO2</text>
        <dbReference type="Rhea" id="RHEA:19865"/>
        <dbReference type="ChEBI" id="CHEBI:15378"/>
        <dbReference type="ChEBI" id="CHEBI:16526"/>
        <dbReference type="ChEBI" id="CHEBI:57308"/>
        <dbReference type="ChEBI" id="CHEBI:57309"/>
        <dbReference type="EC" id="4.1.1.37"/>
    </reaction>
</comment>
<dbReference type="EMBL" id="BMCT01000006">
    <property type="protein sequence ID" value="GGF75714.1"/>
    <property type="molecule type" value="Genomic_DNA"/>
</dbReference>
<reference evidence="13" key="2">
    <citation type="submission" date="2020-09" db="EMBL/GenBank/DDBJ databases">
        <authorList>
            <person name="Sun Q."/>
            <person name="Sedlacek I."/>
        </authorList>
    </citation>
    <scope>NUCLEOTIDE SEQUENCE</scope>
    <source>
        <strain evidence="13">CCM 7897</strain>
    </source>
</reference>
<dbReference type="PANTHER" id="PTHR21091">
    <property type="entry name" value="METHYLTETRAHYDROFOLATE:HOMOCYSTEINE METHYLTRANSFERASE RELATED"/>
    <property type="match status" value="1"/>
</dbReference>
<dbReference type="InterPro" id="IPR038071">
    <property type="entry name" value="UROD/MetE-like_sf"/>
</dbReference>
<comment type="subcellular location">
    <subcellularLocation>
        <location evidence="8">Cytoplasm</location>
    </subcellularLocation>
</comment>
<organism evidence="13 14">
    <name type="scientific">Azorhizobium oxalatiphilum</name>
    <dbReference type="NCBI Taxonomy" id="980631"/>
    <lineage>
        <taxon>Bacteria</taxon>
        <taxon>Pseudomonadati</taxon>
        <taxon>Pseudomonadota</taxon>
        <taxon>Alphaproteobacteria</taxon>
        <taxon>Hyphomicrobiales</taxon>
        <taxon>Xanthobacteraceae</taxon>
        <taxon>Azorhizobium</taxon>
    </lineage>
</organism>
<feature type="binding site" evidence="8">
    <location>
        <position position="81"/>
    </location>
    <ligand>
        <name>substrate</name>
    </ligand>
</feature>
<feature type="binding site" evidence="8">
    <location>
        <position position="212"/>
    </location>
    <ligand>
        <name>substrate</name>
    </ligand>
</feature>
<dbReference type="GO" id="GO:0019353">
    <property type="term" value="P:protoporphyrinogen IX biosynthetic process from glutamate"/>
    <property type="evidence" value="ECO:0007669"/>
    <property type="project" value="TreeGrafter"/>
</dbReference>
<dbReference type="SUPFAM" id="SSF51726">
    <property type="entry name" value="UROD/MetE-like"/>
    <property type="match status" value="1"/>
</dbReference>
<keyword evidence="5 8" id="KW-0210">Decarboxylase</keyword>
<keyword evidence="4 8" id="KW-0963">Cytoplasm</keyword>
<dbReference type="GO" id="GO:0005829">
    <property type="term" value="C:cytosol"/>
    <property type="evidence" value="ECO:0007669"/>
    <property type="project" value="TreeGrafter"/>
</dbReference>
<feature type="binding site" evidence="8">
    <location>
        <begin position="31"/>
        <end position="35"/>
    </location>
    <ligand>
        <name>substrate</name>
    </ligand>
</feature>
<evidence type="ECO:0000256" key="4">
    <source>
        <dbReference type="ARBA" id="ARBA00022490"/>
    </source>
</evidence>
<evidence type="ECO:0000256" key="3">
    <source>
        <dbReference type="ARBA" id="ARBA00012288"/>
    </source>
</evidence>
<dbReference type="InterPro" id="IPR000257">
    <property type="entry name" value="Uroporphyrinogen_deCOase"/>
</dbReference>
<evidence type="ECO:0000256" key="7">
    <source>
        <dbReference type="ARBA" id="ARBA00023244"/>
    </source>
</evidence>
<dbReference type="NCBIfam" id="TIGR01464">
    <property type="entry name" value="hemE"/>
    <property type="match status" value="1"/>
</dbReference>
<feature type="domain" description="Uroporphyrinogen decarboxylase (URO-D)" evidence="12">
    <location>
        <begin position="145"/>
        <end position="161"/>
    </location>
</feature>
<comment type="function">
    <text evidence="8">Catalyzes the decarboxylation of four acetate groups of uroporphyrinogen-III to yield coproporphyrinogen-III.</text>
</comment>
<evidence type="ECO:0000256" key="10">
    <source>
        <dbReference type="RuleBase" id="RU004169"/>
    </source>
</evidence>
<evidence type="ECO:0000313" key="13">
    <source>
        <dbReference type="EMBL" id="GGF75714.1"/>
    </source>
</evidence>
<evidence type="ECO:0000256" key="9">
    <source>
        <dbReference type="RuleBase" id="RU000554"/>
    </source>
</evidence>
<gene>
    <name evidence="8 13" type="primary">hemE</name>
    <name evidence="13" type="ORF">GCM10007301_39540</name>
</gene>
<dbReference type="PROSITE" id="PS00907">
    <property type="entry name" value="UROD_2"/>
    <property type="match status" value="1"/>
</dbReference>
<dbReference type="Proteomes" id="UP000606044">
    <property type="component" value="Unassembled WGS sequence"/>
</dbReference>
<evidence type="ECO:0000259" key="11">
    <source>
        <dbReference type="PROSITE" id="PS00906"/>
    </source>
</evidence>
<comment type="caution">
    <text evidence="8">Lacks conserved residue(s) required for the propagation of feature annotation.</text>
</comment>
<evidence type="ECO:0000256" key="6">
    <source>
        <dbReference type="ARBA" id="ARBA00023239"/>
    </source>
</evidence>
<comment type="pathway">
    <text evidence="1 8 9">Porphyrin-containing compound metabolism; protoporphyrin-IX biosynthesis; coproporphyrinogen-III from 5-aminolevulinate: step 4/4.</text>
</comment>
<evidence type="ECO:0000259" key="12">
    <source>
        <dbReference type="PROSITE" id="PS00907"/>
    </source>
</evidence>
<comment type="subunit">
    <text evidence="8">Homodimer.</text>
</comment>
<protein>
    <recommendedName>
        <fullName evidence="3 8">Uroporphyrinogen decarboxylase</fullName>
        <shortName evidence="8">UPD</shortName>
        <shortName evidence="8">URO-D</shortName>
        <ecNumber evidence="3 8">4.1.1.37</ecNumber>
    </recommendedName>
</protein>
<dbReference type="PROSITE" id="PS00906">
    <property type="entry name" value="UROD_1"/>
    <property type="match status" value="1"/>
</dbReference>